<dbReference type="EMBL" id="CP090958">
    <property type="protein sequence ID" value="WGW12966.1"/>
    <property type="molecule type" value="Genomic_DNA"/>
</dbReference>
<evidence type="ECO:0000256" key="4">
    <source>
        <dbReference type="SAM" id="MobiDB-lite"/>
    </source>
</evidence>
<accession>A0ABY8QVX6</accession>
<dbReference type="PANTHER" id="PTHR30085:SF6">
    <property type="entry name" value="ABC TRANSPORTER GLUTAMINE-BINDING PROTEIN GLNH"/>
    <property type="match status" value="1"/>
</dbReference>
<evidence type="ECO:0000256" key="1">
    <source>
        <dbReference type="ARBA" id="ARBA00010333"/>
    </source>
</evidence>
<dbReference type="Pfam" id="PF00497">
    <property type="entry name" value="SBP_bac_3"/>
    <property type="match status" value="1"/>
</dbReference>
<evidence type="ECO:0000256" key="5">
    <source>
        <dbReference type="SAM" id="SignalP"/>
    </source>
</evidence>
<reference evidence="7 8" key="1">
    <citation type="submission" date="2023-05" db="EMBL/GenBank/DDBJ databases">
        <title>Lithophilousrod everest ZFBP1038 complete genpme.</title>
        <authorList>
            <person name="Tian M."/>
        </authorList>
    </citation>
    <scope>NUCLEOTIDE SEQUENCE [LARGE SCALE GENOMIC DNA]</scope>
    <source>
        <strain evidence="7 8">ZFBP1038</strain>
    </source>
</reference>
<dbReference type="PROSITE" id="PS51257">
    <property type="entry name" value="PROKAR_LIPOPROTEIN"/>
    <property type="match status" value="1"/>
</dbReference>
<organism evidence="7 8">
    <name type="scientific">Saxibacter everestensis</name>
    <dbReference type="NCBI Taxonomy" id="2909229"/>
    <lineage>
        <taxon>Bacteria</taxon>
        <taxon>Bacillati</taxon>
        <taxon>Actinomycetota</taxon>
        <taxon>Actinomycetes</taxon>
        <taxon>Micrococcales</taxon>
        <taxon>Brevibacteriaceae</taxon>
        <taxon>Saxibacter</taxon>
    </lineage>
</organism>
<feature type="region of interest" description="Disordered" evidence="4">
    <location>
        <begin position="24"/>
        <end position="58"/>
    </location>
</feature>
<feature type="chain" id="PRO_5046644633" evidence="5">
    <location>
        <begin position="18"/>
        <end position="299"/>
    </location>
</feature>
<keyword evidence="2" id="KW-0813">Transport</keyword>
<dbReference type="PANTHER" id="PTHR30085">
    <property type="entry name" value="AMINO ACID ABC TRANSPORTER PERMEASE"/>
    <property type="match status" value="1"/>
</dbReference>
<evidence type="ECO:0000256" key="3">
    <source>
        <dbReference type="ARBA" id="ARBA00022729"/>
    </source>
</evidence>
<evidence type="ECO:0000259" key="6">
    <source>
        <dbReference type="SMART" id="SM00062"/>
    </source>
</evidence>
<dbReference type="InterPro" id="IPR051455">
    <property type="entry name" value="Bact_solute-bind_prot3"/>
</dbReference>
<dbReference type="RefSeq" id="WP_349639774.1">
    <property type="nucleotide sequence ID" value="NZ_CP090958.1"/>
</dbReference>
<sequence length="299" mass="31746">MKKLRNLAIFAVIGAFALTGCGQSGTPEAESGAEEPTAAAPEYSVASDVDLKDSPTWEKADSAGKIRIGVKYDQPGLGNKKAGSDAPEGFDVEIAKMIAASLGFSADQIEWSEAQSANRELFLKNGQVDLIVATYTINDERKQQVDFAGPYYIAGQDLLVKADSDIAGPEDLAGKKVCSVDGSTPAKRIADEYPDAELEQLGGYSECVTKLESGETDAVTTDDAILRGYAKQYGDQFKVVGKPFSEEPYGVGLPKGDDALRNAVNDALEAGAKDGTWKKAFEYTLGSSDGVTAPEVDRY</sequence>
<feature type="signal peptide" evidence="5">
    <location>
        <begin position="1"/>
        <end position="17"/>
    </location>
</feature>
<keyword evidence="3 5" id="KW-0732">Signal</keyword>
<protein>
    <submittedName>
        <fullName evidence="7">Glutamate ABC transporter substrate-binding protein</fullName>
    </submittedName>
</protein>
<evidence type="ECO:0000313" key="7">
    <source>
        <dbReference type="EMBL" id="WGW12966.1"/>
    </source>
</evidence>
<evidence type="ECO:0000256" key="2">
    <source>
        <dbReference type="ARBA" id="ARBA00022448"/>
    </source>
</evidence>
<keyword evidence="8" id="KW-1185">Reference proteome</keyword>
<evidence type="ECO:0000313" key="8">
    <source>
        <dbReference type="Proteomes" id="UP001209083"/>
    </source>
</evidence>
<comment type="similarity">
    <text evidence="1">Belongs to the bacterial solute-binding protein 3 family.</text>
</comment>
<dbReference type="CDD" id="cd13690">
    <property type="entry name" value="PBP2_GluB"/>
    <property type="match status" value="1"/>
</dbReference>
<dbReference type="SUPFAM" id="SSF53850">
    <property type="entry name" value="Periplasmic binding protein-like II"/>
    <property type="match status" value="1"/>
</dbReference>
<feature type="compositionally biased region" description="Basic and acidic residues" evidence="4">
    <location>
        <begin position="49"/>
        <end position="58"/>
    </location>
</feature>
<dbReference type="Gene3D" id="3.40.190.10">
    <property type="entry name" value="Periplasmic binding protein-like II"/>
    <property type="match status" value="2"/>
</dbReference>
<dbReference type="Proteomes" id="UP001209083">
    <property type="component" value="Chromosome"/>
</dbReference>
<gene>
    <name evidence="7" type="ORF">LWF01_04120</name>
</gene>
<dbReference type="SMART" id="SM00062">
    <property type="entry name" value="PBPb"/>
    <property type="match status" value="1"/>
</dbReference>
<proteinExistence type="inferred from homology"/>
<name>A0ABY8QVX6_9MICO</name>
<feature type="domain" description="Solute-binding protein family 3/N-terminal" evidence="6">
    <location>
        <begin position="65"/>
        <end position="288"/>
    </location>
</feature>
<dbReference type="InterPro" id="IPR001638">
    <property type="entry name" value="Solute-binding_3/MltF_N"/>
</dbReference>